<organism evidence="5 6">
    <name type="scientific">Eggerthella guodeyinii</name>
    <dbReference type="NCBI Taxonomy" id="2690837"/>
    <lineage>
        <taxon>Bacteria</taxon>
        <taxon>Bacillati</taxon>
        <taxon>Actinomycetota</taxon>
        <taxon>Coriobacteriia</taxon>
        <taxon>Eggerthellales</taxon>
        <taxon>Eggerthellaceae</taxon>
        <taxon>Eggerthella</taxon>
    </lineage>
</organism>
<dbReference type="InterPro" id="IPR001387">
    <property type="entry name" value="Cro/C1-type_HTH"/>
</dbReference>
<dbReference type="CDD" id="cd00093">
    <property type="entry name" value="HTH_XRE"/>
    <property type="match status" value="1"/>
</dbReference>
<dbReference type="PANTHER" id="PTHR46797:SF23">
    <property type="entry name" value="HTH-TYPE TRANSCRIPTIONAL REGULATOR SUTR"/>
    <property type="match status" value="1"/>
</dbReference>
<dbReference type="PANTHER" id="PTHR46797">
    <property type="entry name" value="HTH-TYPE TRANSCRIPTIONAL REGULATOR"/>
    <property type="match status" value="1"/>
</dbReference>
<keyword evidence="1" id="KW-0805">Transcription regulation</keyword>
<dbReference type="GO" id="GO:0005829">
    <property type="term" value="C:cytosol"/>
    <property type="evidence" value="ECO:0007669"/>
    <property type="project" value="TreeGrafter"/>
</dbReference>
<keyword evidence="6" id="KW-1185">Reference proteome</keyword>
<name>A0A6N7RP94_9ACTN</name>
<protein>
    <submittedName>
        <fullName evidence="5">Helix-turn-helix domain-containing protein</fullName>
    </submittedName>
</protein>
<dbReference type="AlphaFoldDB" id="A0A6N7RP94"/>
<dbReference type="InterPro" id="IPR010982">
    <property type="entry name" value="Lambda_DNA-bd_dom_sf"/>
</dbReference>
<evidence type="ECO:0000259" key="4">
    <source>
        <dbReference type="PROSITE" id="PS50943"/>
    </source>
</evidence>
<feature type="domain" description="HTH cro/C1-type" evidence="4">
    <location>
        <begin position="14"/>
        <end position="68"/>
    </location>
</feature>
<evidence type="ECO:0000256" key="1">
    <source>
        <dbReference type="ARBA" id="ARBA00023015"/>
    </source>
</evidence>
<comment type="caution">
    <text evidence="5">The sequence shown here is derived from an EMBL/GenBank/DDBJ whole genome shotgun (WGS) entry which is preliminary data.</text>
</comment>
<evidence type="ECO:0000313" key="6">
    <source>
        <dbReference type="Proteomes" id="UP000438093"/>
    </source>
</evidence>
<gene>
    <name evidence="5" type="ORF">GJG86_11825</name>
</gene>
<proteinExistence type="predicted"/>
<evidence type="ECO:0000256" key="3">
    <source>
        <dbReference type="ARBA" id="ARBA00023163"/>
    </source>
</evidence>
<keyword evidence="3" id="KW-0804">Transcription</keyword>
<reference evidence="6" key="1">
    <citation type="submission" date="2019-08" db="EMBL/GenBank/DDBJ databases">
        <title>Arthrobacter sp. nov., isolated from plateau pika and Tibetan wild ass.</title>
        <authorList>
            <person name="Ge Y."/>
        </authorList>
    </citation>
    <scope>NUCLEOTIDE SEQUENCE [LARGE SCALE GENOMIC DNA]</scope>
    <source>
        <strain evidence="6">HF-4214</strain>
    </source>
</reference>
<dbReference type="GO" id="GO:0003677">
    <property type="term" value="F:DNA binding"/>
    <property type="evidence" value="ECO:0007669"/>
    <property type="project" value="UniProtKB-KW"/>
</dbReference>
<dbReference type="Proteomes" id="UP000438093">
    <property type="component" value="Unassembled WGS sequence"/>
</dbReference>
<evidence type="ECO:0000256" key="2">
    <source>
        <dbReference type="ARBA" id="ARBA00023125"/>
    </source>
</evidence>
<dbReference type="Pfam" id="PF01381">
    <property type="entry name" value="HTH_3"/>
    <property type="match status" value="1"/>
</dbReference>
<sequence>MKSDDRRIILGKTIRKLREEQHLSQRRFALMVDTNQTHLWQIESGQVNVGIDLLCRIADGLGTEVRCLIDF</sequence>
<dbReference type="EMBL" id="VTFY01000009">
    <property type="protein sequence ID" value="MRX83175.1"/>
    <property type="molecule type" value="Genomic_DNA"/>
</dbReference>
<keyword evidence="2" id="KW-0238">DNA-binding</keyword>
<evidence type="ECO:0000313" key="5">
    <source>
        <dbReference type="EMBL" id="MRX83175.1"/>
    </source>
</evidence>
<dbReference type="SMART" id="SM00530">
    <property type="entry name" value="HTH_XRE"/>
    <property type="match status" value="1"/>
</dbReference>
<dbReference type="Gene3D" id="1.10.260.40">
    <property type="entry name" value="lambda repressor-like DNA-binding domains"/>
    <property type="match status" value="1"/>
</dbReference>
<dbReference type="InterPro" id="IPR050807">
    <property type="entry name" value="TransReg_Diox_bact_type"/>
</dbReference>
<dbReference type="PROSITE" id="PS50943">
    <property type="entry name" value="HTH_CROC1"/>
    <property type="match status" value="1"/>
</dbReference>
<dbReference type="SUPFAM" id="SSF47413">
    <property type="entry name" value="lambda repressor-like DNA-binding domains"/>
    <property type="match status" value="1"/>
</dbReference>
<dbReference type="GO" id="GO:0003700">
    <property type="term" value="F:DNA-binding transcription factor activity"/>
    <property type="evidence" value="ECO:0007669"/>
    <property type="project" value="TreeGrafter"/>
</dbReference>
<dbReference type="RefSeq" id="WP_154333997.1">
    <property type="nucleotide sequence ID" value="NZ_VTFY01000009.1"/>
</dbReference>
<accession>A0A6N7RP94</accession>